<dbReference type="STRING" id="749222.Nitsa_1032"/>
<feature type="transmembrane region" description="Helical" evidence="1">
    <location>
        <begin position="208"/>
        <end position="227"/>
    </location>
</feature>
<keyword evidence="1" id="KW-0812">Transmembrane</keyword>
<dbReference type="RefSeq" id="WP_013553983.1">
    <property type="nucleotide sequence ID" value="NC_014935.1"/>
</dbReference>
<feature type="transmembrane region" description="Helical" evidence="1">
    <location>
        <begin position="6"/>
        <end position="25"/>
    </location>
</feature>
<protein>
    <submittedName>
        <fullName evidence="2">Uncharacterized protein</fullName>
    </submittedName>
</protein>
<dbReference type="AlphaFoldDB" id="E6X3L3"/>
<dbReference type="KEGG" id="nsa:Nitsa_1032"/>
<reference evidence="3" key="2">
    <citation type="submission" date="2011-01" db="EMBL/GenBank/DDBJ databases">
        <title>The complete genome of Nitratifractor salsuginis DSM 16511.</title>
        <authorList>
            <consortium name="US DOE Joint Genome Institute (JGI-PGF)"/>
            <person name="Lucas S."/>
            <person name="Copeland A."/>
            <person name="Lapidus A."/>
            <person name="Bruce D."/>
            <person name="Goodwin L."/>
            <person name="Pitluck S."/>
            <person name="Kyrpides N."/>
            <person name="Mavromatis K."/>
            <person name="Ivanova N."/>
            <person name="Mikhailova N."/>
            <person name="Zeytun A."/>
            <person name="Detter J.C."/>
            <person name="Tapia R."/>
            <person name="Han C."/>
            <person name="Land M."/>
            <person name="Hauser L."/>
            <person name="Markowitz V."/>
            <person name="Cheng J.-F."/>
            <person name="Hugenholtz P."/>
            <person name="Woyke T."/>
            <person name="Wu D."/>
            <person name="Tindall B."/>
            <person name="Schuetze A."/>
            <person name="Brambilla E."/>
            <person name="Klenk H.-P."/>
            <person name="Eisen J.A."/>
        </authorList>
    </citation>
    <scope>NUCLEOTIDE SEQUENCE [LARGE SCALE GENOMIC DNA]</scope>
    <source>
        <strain evidence="3">DSM 16511 / JCM 12458 / E9I37-1</strain>
    </source>
</reference>
<keyword evidence="1" id="KW-0472">Membrane</keyword>
<organism evidence="2 3">
    <name type="scientific">Nitratifractor salsuginis (strain DSM 16511 / JCM 12458 / E9I37-1)</name>
    <dbReference type="NCBI Taxonomy" id="749222"/>
    <lineage>
        <taxon>Bacteria</taxon>
        <taxon>Pseudomonadati</taxon>
        <taxon>Campylobacterota</taxon>
        <taxon>Epsilonproteobacteria</taxon>
        <taxon>Campylobacterales</taxon>
        <taxon>Sulfurovaceae</taxon>
        <taxon>Nitratifractor</taxon>
    </lineage>
</organism>
<feature type="transmembrane region" description="Helical" evidence="1">
    <location>
        <begin position="32"/>
        <end position="53"/>
    </location>
</feature>
<dbReference type="Proteomes" id="UP000008633">
    <property type="component" value="Chromosome"/>
</dbReference>
<evidence type="ECO:0000256" key="1">
    <source>
        <dbReference type="SAM" id="Phobius"/>
    </source>
</evidence>
<dbReference type="HOGENOM" id="CLU_656933_0_0_7"/>
<sequence>MRRRNLIALLILIPFLAALLLYDIFPGSLDWILGYMLAAALAFKGAILAFYSASKLKLFAYFKGLTLFQGGLLLLKRWFLDNVFSRWLRRNIFRPASTALREAKEYYLGLDFRAKLRNILLATLASAFGFWLLYSSGYLTHLFLFTELKVVIISLSKTLLLVLGKFTSLLFNSWLTPILEVFAFSWFFTWLERTLGPDHPINRFLDRLGYFFGRIFAWAILLVRQYIDPLLNRRVREKSRQLARRARAYIEDKKIAYEMEQFDRLDRLLSEGHIDTYHSFKGMDSIRDKRELYRTINRRTRDGIDIVAFVSRNARGELLSEGAEDSFHHDVFLLEGLASSQKRGVKKELAEHPDYSDFWILNTSLYPATLRSYSGVVPPTPIEPQSLKHISCKRLPDYHDGDLYLEYKGRTEAFIPVD</sequence>
<feature type="transmembrane region" description="Helical" evidence="1">
    <location>
        <begin position="169"/>
        <end position="188"/>
    </location>
</feature>
<feature type="transmembrane region" description="Helical" evidence="1">
    <location>
        <begin position="140"/>
        <end position="162"/>
    </location>
</feature>
<accession>E6X3L3</accession>
<keyword evidence="3" id="KW-1185">Reference proteome</keyword>
<feature type="transmembrane region" description="Helical" evidence="1">
    <location>
        <begin position="116"/>
        <end position="134"/>
    </location>
</feature>
<evidence type="ECO:0000313" key="3">
    <source>
        <dbReference type="Proteomes" id="UP000008633"/>
    </source>
</evidence>
<keyword evidence="1" id="KW-1133">Transmembrane helix</keyword>
<evidence type="ECO:0000313" key="2">
    <source>
        <dbReference type="EMBL" id="ADV46290.1"/>
    </source>
</evidence>
<name>E6X3L3_NITSE</name>
<proteinExistence type="predicted"/>
<gene>
    <name evidence="2" type="ordered locus">Nitsa_1032</name>
</gene>
<dbReference type="EMBL" id="CP002452">
    <property type="protein sequence ID" value="ADV46290.1"/>
    <property type="molecule type" value="Genomic_DNA"/>
</dbReference>
<reference evidence="2 3" key="1">
    <citation type="journal article" date="2011" name="Stand. Genomic Sci.">
        <title>Complete genome sequence of Nitratifractor salsuginis type strain (E9I37-1).</title>
        <authorList>
            <person name="Anderson I."/>
            <person name="Sikorski J."/>
            <person name="Zeytun A."/>
            <person name="Nolan M."/>
            <person name="Lapidus A."/>
            <person name="Lucas S."/>
            <person name="Hammon N."/>
            <person name="Deshpande S."/>
            <person name="Cheng J.F."/>
            <person name="Tapia R."/>
            <person name="Han C."/>
            <person name="Goodwin L."/>
            <person name="Pitluck S."/>
            <person name="Liolios K."/>
            <person name="Pagani I."/>
            <person name="Ivanova N."/>
            <person name="Huntemann M."/>
            <person name="Mavromatis K."/>
            <person name="Ovchinikova G."/>
            <person name="Pati A."/>
            <person name="Chen A."/>
            <person name="Palaniappan K."/>
            <person name="Land M."/>
            <person name="Hauser L."/>
            <person name="Brambilla E.M."/>
            <person name="Ngatchou-Djao O.D."/>
            <person name="Rohde M."/>
            <person name="Tindall B.J."/>
            <person name="Goker M."/>
            <person name="Detter J.C."/>
            <person name="Woyke T."/>
            <person name="Bristow J."/>
            <person name="Eisen J.A."/>
            <person name="Markowitz V."/>
            <person name="Hugenholtz P."/>
            <person name="Klenk H.P."/>
            <person name="Kyrpides N.C."/>
        </authorList>
    </citation>
    <scope>NUCLEOTIDE SEQUENCE [LARGE SCALE GENOMIC DNA]</scope>
    <source>
        <strain evidence="3">DSM 16511 / JCM 12458 / E9I37-1</strain>
    </source>
</reference>